<dbReference type="RefSeq" id="WP_127978707.1">
    <property type="nucleotide sequence ID" value="NZ_JBBJUN010000001.1"/>
</dbReference>
<keyword evidence="1" id="KW-0134">Cell wall</keyword>
<evidence type="ECO:0000256" key="5">
    <source>
        <dbReference type="SAM" id="MobiDB-lite"/>
    </source>
</evidence>
<feature type="chain" id="PRO_5019375260" evidence="7">
    <location>
        <begin position="25"/>
        <end position="123"/>
    </location>
</feature>
<evidence type="ECO:0000259" key="8">
    <source>
        <dbReference type="Pfam" id="PF00746"/>
    </source>
</evidence>
<feature type="transmembrane region" description="Helical" evidence="6">
    <location>
        <begin position="96"/>
        <end position="116"/>
    </location>
</feature>
<keyword evidence="4" id="KW-0572">Peptidoglycan-anchor</keyword>
<feature type="signal peptide" evidence="7">
    <location>
        <begin position="1"/>
        <end position="24"/>
    </location>
</feature>
<dbReference type="NCBIfam" id="TIGR01167">
    <property type="entry name" value="LPXTG_anchor"/>
    <property type="match status" value="1"/>
</dbReference>
<dbReference type="Pfam" id="PF00746">
    <property type="entry name" value="Gram_pos_anchor"/>
    <property type="match status" value="1"/>
</dbReference>
<comment type="caution">
    <text evidence="9">The sequence shown here is derived from an EMBL/GenBank/DDBJ whole genome shotgun (WGS) entry which is preliminary data.</text>
</comment>
<keyword evidence="6" id="KW-1133">Transmembrane helix</keyword>
<dbReference type="EMBL" id="RYZS01000001">
    <property type="protein sequence ID" value="RVU94689.1"/>
    <property type="molecule type" value="Genomic_DNA"/>
</dbReference>
<feature type="domain" description="Gram-positive cocci surface proteins LPxTG" evidence="8">
    <location>
        <begin position="92"/>
        <end position="122"/>
    </location>
</feature>
<feature type="region of interest" description="Disordered" evidence="5">
    <location>
        <begin position="40"/>
        <end position="83"/>
    </location>
</feature>
<evidence type="ECO:0000256" key="1">
    <source>
        <dbReference type="ARBA" id="ARBA00022512"/>
    </source>
</evidence>
<dbReference type="AlphaFoldDB" id="A0A437UM55"/>
<gene>
    <name evidence="9" type="ORF">EK398_07410</name>
</gene>
<feature type="compositionally biased region" description="Low complexity" evidence="5">
    <location>
        <begin position="40"/>
        <end position="61"/>
    </location>
</feature>
<organism evidence="9 10">
    <name type="scientific">Enterococcus avium</name>
    <name type="common">Streptococcus avium</name>
    <dbReference type="NCBI Taxonomy" id="33945"/>
    <lineage>
        <taxon>Bacteria</taxon>
        <taxon>Bacillati</taxon>
        <taxon>Bacillota</taxon>
        <taxon>Bacilli</taxon>
        <taxon>Lactobacillales</taxon>
        <taxon>Enterococcaceae</taxon>
        <taxon>Enterococcus</taxon>
    </lineage>
</organism>
<evidence type="ECO:0000256" key="4">
    <source>
        <dbReference type="ARBA" id="ARBA00023088"/>
    </source>
</evidence>
<dbReference type="InterPro" id="IPR019931">
    <property type="entry name" value="LPXTG_anchor"/>
</dbReference>
<keyword evidence="3 7" id="KW-0732">Signal</keyword>
<evidence type="ECO:0000313" key="9">
    <source>
        <dbReference type="EMBL" id="RVU94689.1"/>
    </source>
</evidence>
<accession>A0A437UM55</accession>
<proteinExistence type="predicted"/>
<keyword evidence="6" id="KW-0812">Transmembrane</keyword>
<sequence>MKTQIGILLVFLSLFVVPSPTSEAAVTNGKVQYYYESSTAASDSSTASSQSNTSVTSNCTTDIDNHKETPASSSNRSSMQHSSITRFLQTNDQRNIFLVIIGLLILAIAFLGWQIVKNRRKNE</sequence>
<evidence type="ECO:0000256" key="2">
    <source>
        <dbReference type="ARBA" id="ARBA00022525"/>
    </source>
</evidence>
<feature type="compositionally biased region" description="Low complexity" evidence="5">
    <location>
        <begin position="72"/>
        <end position="83"/>
    </location>
</feature>
<reference evidence="9 10" key="1">
    <citation type="submission" date="2018-12" db="EMBL/GenBank/DDBJ databases">
        <title>A novel vanA-carrying plasmid in a clinical isolate of Enterococcus avium.</title>
        <authorList>
            <person name="Bernasconi O.J."/>
            <person name="Luzzaro F."/>
            <person name="Endimiani A."/>
        </authorList>
    </citation>
    <scope>NUCLEOTIDE SEQUENCE [LARGE SCALE GENOMIC DNA]</scope>
    <source>
        <strain evidence="9 10">LC0559/18</strain>
    </source>
</reference>
<keyword evidence="6" id="KW-0472">Membrane</keyword>
<dbReference type="Proteomes" id="UP000288388">
    <property type="component" value="Unassembled WGS sequence"/>
</dbReference>
<evidence type="ECO:0000256" key="7">
    <source>
        <dbReference type="SAM" id="SignalP"/>
    </source>
</evidence>
<evidence type="ECO:0000256" key="3">
    <source>
        <dbReference type="ARBA" id="ARBA00022729"/>
    </source>
</evidence>
<evidence type="ECO:0000256" key="6">
    <source>
        <dbReference type="SAM" id="Phobius"/>
    </source>
</evidence>
<name>A0A437UM55_ENTAV</name>
<keyword evidence="2" id="KW-0964">Secreted</keyword>
<protein>
    <submittedName>
        <fullName evidence="9">LPXTG cell wall anchor domain-containing protein</fullName>
    </submittedName>
</protein>
<evidence type="ECO:0000313" key="10">
    <source>
        <dbReference type="Proteomes" id="UP000288388"/>
    </source>
</evidence>